<keyword evidence="1" id="KW-0812">Transmembrane</keyword>
<reference evidence="3" key="2">
    <citation type="journal article" date="2023" name="Plants (Basel)">
        <title>Annotation of the Turnera subulata (Passifloraceae) Draft Genome Reveals the S-Locus Evolved after the Divergence of Turneroideae from Passifloroideae in a Stepwise Manner.</title>
        <authorList>
            <person name="Henning P.M."/>
            <person name="Roalson E.H."/>
            <person name="Mir W."/>
            <person name="McCubbin A.G."/>
            <person name="Shore J.S."/>
        </authorList>
    </citation>
    <scope>NUCLEOTIDE SEQUENCE</scope>
    <source>
        <strain evidence="3">F60SS</strain>
    </source>
</reference>
<feature type="transmembrane region" description="Helical" evidence="1">
    <location>
        <begin position="20"/>
        <end position="37"/>
    </location>
</feature>
<comment type="caution">
    <text evidence="3">The sequence shown here is derived from an EMBL/GenBank/DDBJ whole genome shotgun (WGS) entry which is preliminary data.</text>
</comment>
<dbReference type="Pfam" id="PF13968">
    <property type="entry name" value="DUF4220"/>
    <property type="match status" value="1"/>
</dbReference>
<organism evidence="3 4">
    <name type="scientific">Turnera subulata</name>
    <dbReference type="NCBI Taxonomy" id="218843"/>
    <lineage>
        <taxon>Eukaryota</taxon>
        <taxon>Viridiplantae</taxon>
        <taxon>Streptophyta</taxon>
        <taxon>Embryophyta</taxon>
        <taxon>Tracheophyta</taxon>
        <taxon>Spermatophyta</taxon>
        <taxon>Magnoliopsida</taxon>
        <taxon>eudicotyledons</taxon>
        <taxon>Gunneridae</taxon>
        <taxon>Pentapetalae</taxon>
        <taxon>rosids</taxon>
        <taxon>fabids</taxon>
        <taxon>Malpighiales</taxon>
        <taxon>Passifloraceae</taxon>
        <taxon>Turnera</taxon>
    </lineage>
</organism>
<dbReference type="OrthoDB" id="841045at2759"/>
<reference evidence="3" key="1">
    <citation type="submission" date="2022-02" db="EMBL/GenBank/DDBJ databases">
        <authorList>
            <person name="Henning P.M."/>
            <person name="McCubbin A.G."/>
            <person name="Shore J.S."/>
        </authorList>
    </citation>
    <scope>NUCLEOTIDE SEQUENCE</scope>
    <source>
        <strain evidence="3">F60SS</strain>
        <tissue evidence="3">Leaves</tissue>
    </source>
</reference>
<accession>A0A9Q0F6C9</accession>
<evidence type="ECO:0000313" key="3">
    <source>
        <dbReference type="EMBL" id="KAJ4824975.1"/>
    </source>
</evidence>
<dbReference type="AlphaFoldDB" id="A0A9Q0F6C9"/>
<dbReference type="Pfam" id="PF04578">
    <property type="entry name" value="DUF594"/>
    <property type="match status" value="1"/>
</dbReference>
<dbReference type="EMBL" id="JAKUCV010007040">
    <property type="protein sequence ID" value="KAJ4824975.1"/>
    <property type="molecule type" value="Genomic_DNA"/>
</dbReference>
<keyword evidence="4" id="KW-1185">Reference proteome</keyword>
<feature type="transmembrane region" description="Helical" evidence="1">
    <location>
        <begin position="194"/>
        <end position="215"/>
    </location>
</feature>
<keyword evidence="1" id="KW-1133">Transmembrane helix</keyword>
<sequence length="618" mass="71213">MISNLLKASKRMWGKWDTGVMVLASLSLQIILVTFGSRRKYMSSLWLTIVLWSASSPLTYLAIPIFVTGIIKYGERVWVLKLSSTKSIKDRLLSSLPRVRLDTKEIMVVPRGHYVPIITNSYRTNYLHQALYLFRMSIYLFGDFVLGYSELKDSHSIISCQSPKDAFKLVEVELGFIYDQHFTKAAVSFTRPGVFCRFVSSLSTLAALVTFTILLDHHNRKKSLDPQYHYSGTDITVAYILLGGAFFLELCAFFSLLFSDWTTIWLTKSAPGFFADSVFQLHTYLTRSDTSRLAFWIHGKRWSETVAQYSLIRNSTRFKIRSLPFTSKKKKRMKSVPSKCEYIMKFTGIDEKIRSMDVRRKPVSGEMKELIFAQLLEKGNRIIDDLHNEGLRQEITSARGQEALKKMRLAEEFKWCTTEVDFNRSLLIWHIATDLCFYKDSGNTGKEREVSKCLSDYLFYLFVLRPGMLPKGNGDTGIRFSRFRDASDEVSRFFNGRTFADERDACLEMFDMEHGRLEDTIATPIEYTPSVTGAYGTSKYMLVHGCMLARKLSLPEYSQRKWKIISEVWIEMLAYAASQSDWSVHTQQLRRGGELLTHVRLLMSHLGLSEQYKQIPVS</sequence>
<dbReference type="InterPro" id="IPR007658">
    <property type="entry name" value="DUF594"/>
</dbReference>
<feature type="transmembrane region" description="Helical" evidence="1">
    <location>
        <begin position="235"/>
        <end position="258"/>
    </location>
</feature>
<dbReference type="InterPro" id="IPR025315">
    <property type="entry name" value="DUF4220"/>
</dbReference>
<evidence type="ECO:0000256" key="1">
    <source>
        <dbReference type="SAM" id="Phobius"/>
    </source>
</evidence>
<dbReference type="Proteomes" id="UP001141552">
    <property type="component" value="Unassembled WGS sequence"/>
</dbReference>
<keyword evidence="1" id="KW-0472">Membrane</keyword>
<name>A0A9Q0F6C9_9ROSI</name>
<feature type="domain" description="DUF4220" evidence="2">
    <location>
        <begin position="45"/>
        <end position="313"/>
    </location>
</feature>
<evidence type="ECO:0000313" key="4">
    <source>
        <dbReference type="Proteomes" id="UP001141552"/>
    </source>
</evidence>
<dbReference type="PANTHER" id="PTHR31325">
    <property type="entry name" value="OS01G0798800 PROTEIN-RELATED"/>
    <property type="match status" value="1"/>
</dbReference>
<evidence type="ECO:0000259" key="2">
    <source>
        <dbReference type="Pfam" id="PF13968"/>
    </source>
</evidence>
<proteinExistence type="predicted"/>
<feature type="transmembrane region" description="Helical" evidence="1">
    <location>
        <begin position="49"/>
        <end position="71"/>
    </location>
</feature>
<protein>
    <recommendedName>
        <fullName evidence="2">DUF4220 domain-containing protein</fullName>
    </recommendedName>
</protein>
<gene>
    <name evidence="3" type="ORF">Tsubulata_014348</name>
</gene>